<proteinExistence type="predicted"/>
<evidence type="ECO:0000256" key="7">
    <source>
        <dbReference type="ARBA" id="ARBA00029483"/>
    </source>
</evidence>
<evidence type="ECO:0000256" key="1">
    <source>
        <dbReference type="ARBA" id="ARBA00004613"/>
    </source>
</evidence>
<keyword evidence="2" id="KW-0964">Secreted</keyword>
<dbReference type="Pfam" id="PF05952">
    <property type="entry name" value="ComX"/>
    <property type="match status" value="1"/>
</dbReference>
<evidence type="ECO:0000256" key="2">
    <source>
        <dbReference type="ARBA" id="ARBA00022525"/>
    </source>
</evidence>
<sequence length="53" mass="5776">MIEEIIRHLIENPDNLKDVTQGAINLIGVSADEADAIIKVLNGSINKAAAYWN</sequence>
<organism evidence="10 11">
    <name type="scientific">Schinkia azotoformans MEV2011</name>
    <dbReference type="NCBI Taxonomy" id="1348973"/>
    <lineage>
        <taxon>Bacteria</taxon>
        <taxon>Bacillati</taxon>
        <taxon>Bacillota</taxon>
        <taxon>Bacilli</taxon>
        <taxon>Bacillales</taxon>
        <taxon>Bacillaceae</taxon>
        <taxon>Calidifontibacillus/Schinkia group</taxon>
        <taxon>Schinkia</taxon>
    </lineage>
</organism>
<keyword evidence="3" id="KW-0588">Pheromone</keyword>
<accession>A0A072NRY1</accession>
<evidence type="ECO:0000313" key="11">
    <source>
        <dbReference type="Proteomes" id="UP000027936"/>
    </source>
</evidence>
<evidence type="ECO:0000256" key="9">
    <source>
        <dbReference type="ARBA" id="ARBA00030321"/>
    </source>
</evidence>
<dbReference type="GO" id="GO:0005576">
    <property type="term" value="C:extracellular region"/>
    <property type="evidence" value="ECO:0007669"/>
    <property type="project" value="UniProtKB-SubCell"/>
</dbReference>
<evidence type="ECO:0000256" key="3">
    <source>
        <dbReference type="ARBA" id="ARBA00023044"/>
    </source>
</evidence>
<keyword evidence="6" id="KW-0636">Prenylation</keyword>
<evidence type="ECO:0000256" key="6">
    <source>
        <dbReference type="ARBA" id="ARBA00023289"/>
    </source>
</evidence>
<evidence type="ECO:0000256" key="5">
    <source>
        <dbReference type="ARBA" id="ARBA00023288"/>
    </source>
</evidence>
<dbReference type="RefSeq" id="WP_081847079.1">
    <property type="nucleotide sequence ID" value="NZ_JJRY01000003.1"/>
</dbReference>
<keyword evidence="5" id="KW-0449">Lipoprotein</keyword>
<dbReference type="EMBL" id="JJRY01000003">
    <property type="protein sequence ID" value="KEF39618.1"/>
    <property type="molecule type" value="Genomic_DNA"/>
</dbReference>
<dbReference type="PATRIC" id="fig|1348973.3.peg.1363"/>
<gene>
    <name evidence="10" type="ORF">M670_01395</name>
</gene>
<evidence type="ECO:0000313" key="10">
    <source>
        <dbReference type="EMBL" id="KEF39618.1"/>
    </source>
</evidence>
<dbReference type="GO" id="GO:0030420">
    <property type="term" value="P:establishment of competence for transformation"/>
    <property type="evidence" value="ECO:0007669"/>
    <property type="project" value="UniProtKB-KW"/>
</dbReference>
<keyword evidence="4" id="KW-0178">Competence</keyword>
<reference evidence="10 11" key="1">
    <citation type="submission" date="2014-04" db="EMBL/GenBank/DDBJ databases">
        <title>Draft genome sequence of Bacillus azotoformans MEV2011, a (co-) denitrifying strain unable to grow in the presence of oxygen.</title>
        <authorList>
            <person name="Nielsen M."/>
            <person name="Schreiber L."/>
            <person name="Finster K."/>
            <person name="Schramm A."/>
        </authorList>
    </citation>
    <scope>NUCLEOTIDE SEQUENCE [LARGE SCALE GENOMIC DNA]</scope>
    <source>
        <strain evidence="10 11">MEV2011</strain>
    </source>
</reference>
<dbReference type="InterPro" id="IPR009233">
    <property type="entry name" value="Competence_ComX_Bacillus"/>
</dbReference>
<protein>
    <recommendedName>
        <fullName evidence="8">ComX pheromone</fullName>
    </recommendedName>
    <alternativeName>
        <fullName evidence="9">Competence pheromone</fullName>
    </alternativeName>
</protein>
<evidence type="ECO:0000256" key="4">
    <source>
        <dbReference type="ARBA" id="ARBA00023287"/>
    </source>
</evidence>
<dbReference type="AlphaFoldDB" id="A0A072NRY1"/>
<name>A0A072NRY1_SCHAZ</name>
<dbReference type="GO" id="GO:0005186">
    <property type="term" value="F:pheromone activity"/>
    <property type="evidence" value="ECO:0007669"/>
    <property type="project" value="UniProtKB-KW"/>
</dbReference>
<evidence type="ECO:0000256" key="8">
    <source>
        <dbReference type="ARBA" id="ARBA00029545"/>
    </source>
</evidence>
<comment type="subcellular location">
    <subcellularLocation>
        <location evidence="1">Secreted</location>
    </subcellularLocation>
</comment>
<comment type="subunit">
    <text evidence="7">Interacts directly with the sensor histidine kinase ComP and stimulates its activity.</text>
</comment>
<dbReference type="Proteomes" id="UP000027936">
    <property type="component" value="Unassembled WGS sequence"/>
</dbReference>
<comment type="caution">
    <text evidence="10">The sequence shown here is derived from an EMBL/GenBank/DDBJ whole genome shotgun (WGS) entry which is preliminary data.</text>
</comment>